<name>A0A1H0KD42_9PSEU</name>
<feature type="transmembrane region" description="Helical" evidence="1">
    <location>
        <begin position="95"/>
        <end position="117"/>
    </location>
</feature>
<keyword evidence="1" id="KW-1133">Transmembrane helix</keyword>
<keyword evidence="3" id="KW-1185">Reference proteome</keyword>
<proteinExistence type="predicted"/>
<keyword evidence="1" id="KW-0812">Transmembrane</keyword>
<dbReference type="AlphaFoldDB" id="A0A1H0KD42"/>
<gene>
    <name evidence="2" type="ORF">SAMN05192558_103432</name>
</gene>
<dbReference type="Proteomes" id="UP000199651">
    <property type="component" value="Unassembled WGS sequence"/>
</dbReference>
<evidence type="ECO:0000313" key="3">
    <source>
        <dbReference type="Proteomes" id="UP000199651"/>
    </source>
</evidence>
<protein>
    <submittedName>
        <fullName evidence="2">Uncharacterized protein</fullName>
    </submittedName>
</protein>
<feature type="transmembrane region" description="Helical" evidence="1">
    <location>
        <begin position="64"/>
        <end position="83"/>
    </location>
</feature>
<dbReference type="RefSeq" id="WP_091372502.1">
    <property type="nucleotide sequence ID" value="NZ_FNDV01000002.1"/>
</dbReference>
<reference evidence="3" key="1">
    <citation type="submission" date="2016-10" db="EMBL/GenBank/DDBJ databases">
        <authorList>
            <person name="Varghese N."/>
            <person name="Submissions S."/>
        </authorList>
    </citation>
    <scope>NUCLEOTIDE SEQUENCE [LARGE SCALE GENOMIC DNA]</scope>
    <source>
        <strain evidence="3">IBRC-M 10655</strain>
    </source>
</reference>
<sequence length="178" mass="18425">MADSRRVPARGRRTATSLVAALLAGTAGHVVGGGTWTGSAIAVAAALLLLPCWLMTARERGLPAIAALLALGQLGTHVTLTVAADSHLTHLSTEFGVSGLGMLAAHLVATVLLAWWIRQGERRVWAGVRRLVRSLFVAAPVLCPDAGLRPAFLETGLPARTALLLHTVVTRGPPATAA</sequence>
<evidence type="ECO:0000256" key="1">
    <source>
        <dbReference type="SAM" id="Phobius"/>
    </source>
</evidence>
<accession>A0A1H0KD42</accession>
<dbReference type="OrthoDB" id="5191668at2"/>
<evidence type="ECO:0000313" key="2">
    <source>
        <dbReference type="EMBL" id="SDO53711.1"/>
    </source>
</evidence>
<keyword evidence="1" id="KW-0472">Membrane</keyword>
<organism evidence="2 3">
    <name type="scientific">Actinokineospora alba</name>
    <dbReference type="NCBI Taxonomy" id="504798"/>
    <lineage>
        <taxon>Bacteria</taxon>
        <taxon>Bacillati</taxon>
        <taxon>Actinomycetota</taxon>
        <taxon>Actinomycetes</taxon>
        <taxon>Pseudonocardiales</taxon>
        <taxon>Pseudonocardiaceae</taxon>
        <taxon>Actinokineospora</taxon>
    </lineage>
</organism>
<dbReference type="STRING" id="504798.SAMN05421871_102617"/>
<feature type="transmembrane region" description="Helical" evidence="1">
    <location>
        <begin position="38"/>
        <end position="57"/>
    </location>
</feature>
<dbReference type="EMBL" id="FNJB01000003">
    <property type="protein sequence ID" value="SDO53711.1"/>
    <property type="molecule type" value="Genomic_DNA"/>
</dbReference>